<accession>A0ABW8GI42</accession>
<organism evidence="2 3">
    <name type="scientific">Methylobacillus methanolivorans</name>
    <dbReference type="NCBI Taxonomy" id="1848927"/>
    <lineage>
        <taxon>Bacteria</taxon>
        <taxon>Pseudomonadati</taxon>
        <taxon>Pseudomonadota</taxon>
        <taxon>Betaproteobacteria</taxon>
        <taxon>Nitrosomonadales</taxon>
        <taxon>Methylophilaceae</taxon>
        <taxon>Methylobacillus</taxon>
    </lineage>
</organism>
<reference evidence="2 3" key="1">
    <citation type="submission" date="2024-11" db="EMBL/GenBank/DDBJ databases">
        <authorList>
            <person name="Kaparullina E.N."/>
            <person name="Delegan Y.A."/>
            <person name="Doronina N.V."/>
        </authorList>
    </citation>
    <scope>NUCLEOTIDE SEQUENCE [LARGE SCALE GENOMIC DNA]</scope>
    <source>
        <strain evidence="2 3">7sh_L</strain>
    </source>
</reference>
<dbReference type="Gene3D" id="3.40.50.720">
    <property type="entry name" value="NAD(P)-binding Rossmann-like Domain"/>
    <property type="match status" value="1"/>
</dbReference>
<dbReference type="PANTHER" id="PTHR43245:SF58">
    <property type="entry name" value="BLL5923 PROTEIN"/>
    <property type="match status" value="1"/>
</dbReference>
<comment type="caution">
    <text evidence="2">The sequence shown here is derived from an EMBL/GenBank/DDBJ whole genome shotgun (WGS) entry which is preliminary data.</text>
</comment>
<gene>
    <name evidence="2" type="ORF">ACIKP9_02285</name>
</gene>
<dbReference type="EMBL" id="JBIWXY010000001">
    <property type="protein sequence ID" value="MFJ5445049.1"/>
    <property type="molecule type" value="Genomic_DNA"/>
</dbReference>
<evidence type="ECO:0000259" key="1">
    <source>
        <dbReference type="Pfam" id="PF01370"/>
    </source>
</evidence>
<dbReference type="CDD" id="cd05232">
    <property type="entry name" value="UDP_G4E_4_SDR_e"/>
    <property type="match status" value="1"/>
</dbReference>
<dbReference type="Pfam" id="PF01370">
    <property type="entry name" value="Epimerase"/>
    <property type="match status" value="1"/>
</dbReference>
<dbReference type="PANTHER" id="PTHR43245">
    <property type="entry name" value="BIFUNCTIONAL POLYMYXIN RESISTANCE PROTEIN ARNA"/>
    <property type="match status" value="1"/>
</dbReference>
<proteinExistence type="predicted"/>
<dbReference type="RefSeq" id="WP_400878756.1">
    <property type="nucleotide sequence ID" value="NZ_JBIWXY010000001.1"/>
</dbReference>
<protein>
    <submittedName>
        <fullName evidence="2">UDP-glucose 4-epimerase family protein</fullName>
    </submittedName>
</protein>
<sequence length="316" mass="33991">MNKILMTGASGFVGHHLLKTLRSAQSVQVVCAGRRAQISSPTIDYVVDKINNITSWSSAMAGVDVVIHLAARVHVMRDEHPNPIQSFRDTNVDGTLNLARQAAQAGVRRFIFISSIKVNGEQTPAARPFRASDVPNPQDLYGISKYEAEQGLLELAEETGIEVVIIRPPLVYGPGVKGNFASMMKWVQAGWPLPLGAIDNRRSLVSLDNLISLIITCIDHPAAANQVFLASDGEDLSTSDLLRRLADAAGVPSRLIPVPAGVLRTGLSLIGKGAIAQRLLGSLQVDIAKTQQLLGWTPPITADEGLRRCFVTKGLL</sequence>
<name>A0ABW8GI42_9PROT</name>
<dbReference type="Proteomes" id="UP001617669">
    <property type="component" value="Unassembled WGS sequence"/>
</dbReference>
<dbReference type="InterPro" id="IPR036291">
    <property type="entry name" value="NAD(P)-bd_dom_sf"/>
</dbReference>
<dbReference type="SUPFAM" id="SSF51735">
    <property type="entry name" value="NAD(P)-binding Rossmann-fold domains"/>
    <property type="match status" value="1"/>
</dbReference>
<dbReference type="InterPro" id="IPR001509">
    <property type="entry name" value="Epimerase_deHydtase"/>
</dbReference>
<keyword evidence="3" id="KW-1185">Reference proteome</keyword>
<dbReference type="InterPro" id="IPR050177">
    <property type="entry name" value="Lipid_A_modif_metabolic_enz"/>
</dbReference>
<evidence type="ECO:0000313" key="2">
    <source>
        <dbReference type="EMBL" id="MFJ5445049.1"/>
    </source>
</evidence>
<evidence type="ECO:0000313" key="3">
    <source>
        <dbReference type="Proteomes" id="UP001617669"/>
    </source>
</evidence>
<feature type="domain" description="NAD-dependent epimerase/dehydratase" evidence="1">
    <location>
        <begin position="4"/>
        <end position="224"/>
    </location>
</feature>